<feature type="compositionally biased region" description="Basic residues" evidence="1">
    <location>
        <begin position="1"/>
        <end position="13"/>
    </location>
</feature>
<protein>
    <submittedName>
        <fullName evidence="2">Uncharacterized protein</fullName>
    </submittedName>
</protein>
<evidence type="ECO:0000313" key="3">
    <source>
        <dbReference type="Proteomes" id="UP001152622"/>
    </source>
</evidence>
<comment type="caution">
    <text evidence="2">The sequence shown here is derived from an EMBL/GenBank/DDBJ whole genome shotgun (WGS) entry which is preliminary data.</text>
</comment>
<reference evidence="2" key="1">
    <citation type="journal article" date="2023" name="Science">
        <title>Genome structures resolve the early diversification of teleost fishes.</title>
        <authorList>
            <person name="Parey E."/>
            <person name="Louis A."/>
            <person name="Montfort J."/>
            <person name="Bouchez O."/>
            <person name="Roques C."/>
            <person name="Iampietro C."/>
            <person name="Lluch J."/>
            <person name="Castinel A."/>
            <person name="Donnadieu C."/>
            <person name="Desvignes T."/>
            <person name="Floi Bucao C."/>
            <person name="Jouanno E."/>
            <person name="Wen M."/>
            <person name="Mejri S."/>
            <person name="Dirks R."/>
            <person name="Jansen H."/>
            <person name="Henkel C."/>
            <person name="Chen W.J."/>
            <person name="Zahm M."/>
            <person name="Cabau C."/>
            <person name="Klopp C."/>
            <person name="Thompson A.W."/>
            <person name="Robinson-Rechavi M."/>
            <person name="Braasch I."/>
            <person name="Lecointre G."/>
            <person name="Bobe J."/>
            <person name="Postlethwait J.H."/>
            <person name="Berthelot C."/>
            <person name="Roest Crollius H."/>
            <person name="Guiguen Y."/>
        </authorList>
    </citation>
    <scope>NUCLEOTIDE SEQUENCE</scope>
    <source>
        <strain evidence="2">WJC10195</strain>
    </source>
</reference>
<proteinExistence type="predicted"/>
<dbReference type="AlphaFoldDB" id="A0A9Q1EFH2"/>
<evidence type="ECO:0000256" key="1">
    <source>
        <dbReference type="SAM" id="MobiDB-lite"/>
    </source>
</evidence>
<feature type="region of interest" description="Disordered" evidence="1">
    <location>
        <begin position="48"/>
        <end position="72"/>
    </location>
</feature>
<name>A0A9Q1EFH2_SYNKA</name>
<sequence>MSVRRRQGPRSHAARREKEFCGNNPERRTFPRFRHCWVARAVSLQGEAAGGGSEKTGVTWKRERGLTGGEPTVEPAVPVSFYRRCGTDLKLYLLSGRPEIHPPCRVAARLREKNSSRCGKLLISCSKTAAPHLPDGQGQQDAVTRMVGGAAG</sequence>
<organism evidence="2 3">
    <name type="scientific">Synaphobranchus kaupii</name>
    <name type="common">Kaup's arrowtooth eel</name>
    <dbReference type="NCBI Taxonomy" id="118154"/>
    <lineage>
        <taxon>Eukaryota</taxon>
        <taxon>Metazoa</taxon>
        <taxon>Chordata</taxon>
        <taxon>Craniata</taxon>
        <taxon>Vertebrata</taxon>
        <taxon>Euteleostomi</taxon>
        <taxon>Actinopterygii</taxon>
        <taxon>Neopterygii</taxon>
        <taxon>Teleostei</taxon>
        <taxon>Anguilliformes</taxon>
        <taxon>Synaphobranchidae</taxon>
        <taxon>Synaphobranchus</taxon>
    </lineage>
</organism>
<accession>A0A9Q1EFH2</accession>
<dbReference type="EMBL" id="JAINUF010000018">
    <property type="protein sequence ID" value="KAJ8337840.1"/>
    <property type="molecule type" value="Genomic_DNA"/>
</dbReference>
<evidence type="ECO:0000313" key="2">
    <source>
        <dbReference type="EMBL" id="KAJ8337840.1"/>
    </source>
</evidence>
<keyword evidence="3" id="KW-1185">Reference proteome</keyword>
<gene>
    <name evidence="2" type="ORF">SKAU_G00368060</name>
</gene>
<dbReference type="Proteomes" id="UP001152622">
    <property type="component" value="Chromosome 18"/>
</dbReference>
<feature type="region of interest" description="Disordered" evidence="1">
    <location>
        <begin position="1"/>
        <end position="20"/>
    </location>
</feature>